<protein>
    <submittedName>
        <fullName evidence="1">Uncharacterized protein</fullName>
    </submittedName>
</protein>
<organism evidence="1 2">
    <name type="scientific">Paxillus rubicundulus Ve08.2h10</name>
    <dbReference type="NCBI Taxonomy" id="930991"/>
    <lineage>
        <taxon>Eukaryota</taxon>
        <taxon>Fungi</taxon>
        <taxon>Dikarya</taxon>
        <taxon>Basidiomycota</taxon>
        <taxon>Agaricomycotina</taxon>
        <taxon>Agaricomycetes</taxon>
        <taxon>Agaricomycetidae</taxon>
        <taxon>Boletales</taxon>
        <taxon>Paxilineae</taxon>
        <taxon>Paxillaceae</taxon>
        <taxon>Paxillus</taxon>
    </lineage>
</organism>
<dbReference type="InParanoid" id="A0A0D0ED39"/>
<reference evidence="1 2" key="1">
    <citation type="submission" date="2014-04" db="EMBL/GenBank/DDBJ databases">
        <authorList>
            <consortium name="DOE Joint Genome Institute"/>
            <person name="Kuo A."/>
            <person name="Kohler A."/>
            <person name="Jargeat P."/>
            <person name="Nagy L.G."/>
            <person name="Floudas D."/>
            <person name="Copeland A."/>
            <person name="Barry K.W."/>
            <person name="Cichocki N."/>
            <person name="Veneault-Fourrey C."/>
            <person name="LaButti K."/>
            <person name="Lindquist E.A."/>
            <person name="Lipzen A."/>
            <person name="Lundell T."/>
            <person name="Morin E."/>
            <person name="Murat C."/>
            <person name="Sun H."/>
            <person name="Tunlid A."/>
            <person name="Henrissat B."/>
            <person name="Grigoriev I.V."/>
            <person name="Hibbett D.S."/>
            <person name="Martin F."/>
            <person name="Nordberg H.P."/>
            <person name="Cantor M.N."/>
            <person name="Hua S.X."/>
        </authorList>
    </citation>
    <scope>NUCLEOTIDE SEQUENCE [LARGE SCALE GENOMIC DNA]</scope>
    <source>
        <strain evidence="1 2">Ve08.2h10</strain>
    </source>
</reference>
<dbReference type="HOGENOM" id="CLU_2455381_0_0_1"/>
<name>A0A0D0ED39_9AGAM</name>
<evidence type="ECO:0000313" key="1">
    <source>
        <dbReference type="EMBL" id="KIL00451.1"/>
    </source>
</evidence>
<dbReference type="AlphaFoldDB" id="A0A0D0ED39"/>
<reference evidence="2" key="2">
    <citation type="submission" date="2015-01" db="EMBL/GenBank/DDBJ databases">
        <title>Evolutionary Origins and Diversification of the Mycorrhizal Mutualists.</title>
        <authorList>
            <consortium name="DOE Joint Genome Institute"/>
            <consortium name="Mycorrhizal Genomics Consortium"/>
            <person name="Kohler A."/>
            <person name="Kuo A."/>
            <person name="Nagy L.G."/>
            <person name="Floudas D."/>
            <person name="Copeland A."/>
            <person name="Barry K.W."/>
            <person name="Cichocki N."/>
            <person name="Veneault-Fourrey C."/>
            <person name="LaButti K."/>
            <person name="Lindquist E.A."/>
            <person name="Lipzen A."/>
            <person name="Lundell T."/>
            <person name="Morin E."/>
            <person name="Murat C."/>
            <person name="Riley R."/>
            <person name="Ohm R."/>
            <person name="Sun H."/>
            <person name="Tunlid A."/>
            <person name="Henrissat B."/>
            <person name="Grigoriev I.V."/>
            <person name="Hibbett D.S."/>
            <person name="Martin F."/>
        </authorList>
    </citation>
    <scope>NUCLEOTIDE SEQUENCE [LARGE SCALE GENOMIC DNA]</scope>
    <source>
        <strain evidence="2">Ve08.2h10</strain>
    </source>
</reference>
<dbReference type="Proteomes" id="UP000054538">
    <property type="component" value="Unassembled WGS sequence"/>
</dbReference>
<gene>
    <name evidence="1" type="ORF">PAXRUDRAFT_821643</name>
</gene>
<accession>A0A0D0ED39</accession>
<proteinExistence type="predicted"/>
<evidence type="ECO:0000313" key="2">
    <source>
        <dbReference type="Proteomes" id="UP000054538"/>
    </source>
</evidence>
<dbReference type="EMBL" id="KN824833">
    <property type="protein sequence ID" value="KIL00451.1"/>
    <property type="molecule type" value="Genomic_DNA"/>
</dbReference>
<keyword evidence="2" id="KW-1185">Reference proteome</keyword>
<sequence>MSSTNTQNTRLDSSIAKFDIKQAQPFVTEYDAHWHQPHALLLVDSFGIIAGKDLERSELNIAPHPYFSPSLGLHRACCHRANLCATQRQ</sequence>